<dbReference type="GO" id="GO:0009055">
    <property type="term" value="F:electron transfer activity"/>
    <property type="evidence" value="ECO:0007669"/>
    <property type="project" value="InterPro"/>
</dbReference>
<evidence type="ECO:0000256" key="2">
    <source>
        <dbReference type="ARBA" id="ARBA00001931"/>
    </source>
</evidence>
<feature type="domain" description="Cytochrome c" evidence="12">
    <location>
        <begin position="631"/>
        <end position="709"/>
    </location>
</feature>
<evidence type="ECO:0000256" key="10">
    <source>
        <dbReference type="ARBA" id="ARBA00023004"/>
    </source>
</evidence>
<dbReference type="AlphaFoldDB" id="A0A381XS73"/>
<dbReference type="SUPFAM" id="SSF50998">
    <property type="entry name" value="Quinoprotein alcohol dehydrogenase-like"/>
    <property type="match status" value="1"/>
</dbReference>
<keyword evidence="11" id="KW-1015">Disulfide bond</keyword>
<evidence type="ECO:0000256" key="5">
    <source>
        <dbReference type="ARBA" id="ARBA00022723"/>
    </source>
</evidence>
<comment type="similarity">
    <text evidence="3">Belongs to the bacterial PQQ dehydrogenase family.</text>
</comment>
<keyword evidence="6" id="KW-0732">Signal</keyword>
<dbReference type="CDD" id="cd10279">
    <property type="entry name" value="PQQ_ADH_II"/>
    <property type="match status" value="1"/>
</dbReference>
<comment type="cofactor">
    <cofactor evidence="2">
        <name>pyrroloquinoline quinone</name>
        <dbReference type="ChEBI" id="CHEBI:58442"/>
    </cofactor>
</comment>
<dbReference type="SUPFAM" id="SSF46626">
    <property type="entry name" value="Cytochrome c"/>
    <property type="match status" value="1"/>
</dbReference>
<keyword evidence="7" id="KW-0106">Calcium</keyword>
<dbReference type="Gene3D" id="1.10.760.10">
    <property type="entry name" value="Cytochrome c-like domain"/>
    <property type="match status" value="1"/>
</dbReference>
<dbReference type="FunFam" id="2.140.10.10:FF:000003">
    <property type="entry name" value="Methanol dehydrogenase, large subunit"/>
    <property type="match status" value="1"/>
</dbReference>
<evidence type="ECO:0000256" key="3">
    <source>
        <dbReference type="ARBA" id="ARBA00008156"/>
    </source>
</evidence>
<dbReference type="GO" id="GO:0016020">
    <property type="term" value="C:membrane"/>
    <property type="evidence" value="ECO:0007669"/>
    <property type="project" value="InterPro"/>
</dbReference>
<dbReference type="InterPro" id="IPR011047">
    <property type="entry name" value="Quinoprotein_ADH-like_sf"/>
</dbReference>
<keyword evidence="4" id="KW-0349">Heme</keyword>
<organism evidence="13">
    <name type="scientific">marine metagenome</name>
    <dbReference type="NCBI Taxonomy" id="408172"/>
    <lineage>
        <taxon>unclassified sequences</taxon>
        <taxon>metagenomes</taxon>
        <taxon>ecological metagenomes</taxon>
    </lineage>
</organism>
<dbReference type="PROSITE" id="PS00364">
    <property type="entry name" value="BACTERIAL_PQQ_2"/>
    <property type="match status" value="1"/>
</dbReference>
<comment type="cofactor">
    <cofactor evidence="1">
        <name>Ca(2+)</name>
        <dbReference type="ChEBI" id="CHEBI:29108"/>
    </cofactor>
</comment>
<evidence type="ECO:0000259" key="12">
    <source>
        <dbReference type="PROSITE" id="PS51007"/>
    </source>
</evidence>
<gene>
    <name evidence="13" type="ORF">METZ01_LOCUS119937</name>
</gene>
<dbReference type="InterPro" id="IPR036909">
    <property type="entry name" value="Cyt_c-like_dom_sf"/>
</dbReference>
<dbReference type="PANTHER" id="PTHR32303">
    <property type="entry name" value="QUINOPROTEIN ALCOHOL DEHYDROGENASE (CYTOCHROME C)"/>
    <property type="match status" value="1"/>
</dbReference>
<dbReference type="GO" id="GO:0030288">
    <property type="term" value="C:outer membrane-bounded periplasmic space"/>
    <property type="evidence" value="ECO:0007669"/>
    <property type="project" value="InterPro"/>
</dbReference>
<dbReference type="EMBL" id="UINC01016035">
    <property type="protein sequence ID" value="SVA67083.1"/>
    <property type="molecule type" value="Genomic_DNA"/>
</dbReference>
<evidence type="ECO:0000313" key="13">
    <source>
        <dbReference type="EMBL" id="SVA67083.1"/>
    </source>
</evidence>
<proteinExistence type="inferred from homology"/>
<sequence>MKHFHYNMLVFKNHKITTRIAAILFCITFYPFNSMVLASDFEINQQRVIESTNQPDQWLVHGRTYSEQRYSPLNQINTETVKNLGIAWVFETDTNRGHEATPIVVDDIMFSTSAWSIVYANNARTGEIIWKYDPKVPKEKAYFVCCDVVNRGVAVWQGKVFLGTIDGRLIALDAKTGEMIWEKMTVNPSQAYSITGAPRVVKNKVVIGNGGAEYGVRGYVSAYDADTGGLVWRFYTVPGNPEDGLEEGENEKNESIMQLAASTWGGNNWLDFGGGGTVWDSMAYDPELDLLFIGTGNGGPWEQSRRSPDGGDNLFLSSIIALKPDTGEYVWHYQTTPGDKWDYTATQHMILAELEIDGRLRKVIMQAPKNGFFYVIDRTNGKLISAENYVKVTWASHVDPDSGRPVKIASGDYEEELKFIFPGPLGGHNWHPMSYNPNTGLVYIPVLEMYFAYSKDEAFTFDKRLWNTGVDSQTIVPPKNILQLATLIKSVRGKLSAWDPVEQKEVWRNYHTLPWNGGTLTTAGNLVFQGNSDGEFVAFQADTGKRIWSTDLKSGIIAPPITYNIDGQQYVSVLVGWGGAFALYAGMPAKYSGGPVNGKIVTFALGSDLSIADGPPVLEMPYPPESNADEVTIANGQVKYHRYCFICHGAGAVGGGAISDLRYMTAETHDKFSAIVLGGMYANKGMVGFSDHLSSEDAEEIRAYLIQRAKETYYLERINSFLK</sequence>
<dbReference type="Pfam" id="PF01011">
    <property type="entry name" value="PQQ"/>
    <property type="match status" value="2"/>
</dbReference>
<reference evidence="13" key="1">
    <citation type="submission" date="2018-05" db="EMBL/GenBank/DDBJ databases">
        <authorList>
            <person name="Lanie J.A."/>
            <person name="Ng W.-L."/>
            <person name="Kazmierczak K.M."/>
            <person name="Andrzejewski T.M."/>
            <person name="Davidsen T.M."/>
            <person name="Wayne K.J."/>
            <person name="Tettelin H."/>
            <person name="Glass J.I."/>
            <person name="Rusch D."/>
            <person name="Podicherti R."/>
            <person name="Tsui H.-C.T."/>
            <person name="Winkler M.E."/>
        </authorList>
    </citation>
    <scope>NUCLEOTIDE SEQUENCE</scope>
</reference>
<keyword evidence="5" id="KW-0479">Metal-binding</keyword>
<accession>A0A381XS73</accession>
<dbReference type="PROSITE" id="PS51007">
    <property type="entry name" value="CYTC"/>
    <property type="match status" value="1"/>
</dbReference>
<name>A0A381XS73_9ZZZZ</name>
<dbReference type="InterPro" id="IPR017512">
    <property type="entry name" value="PQQ_MeOH/EtOH_DH"/>
</dbReference>
<dbReference type="InterPro" id="IPR018391">
    <property type="entry name" value="PQQ_b-propeller_rpt"/>
</dbReference>
<dbReference type="Gene3D" id="2.140.10.10">
    <property type="entry name" value="Quinoprotein alcohol dehydrogenase-like superfamily"/>
    <property type="match status" value="1"/>
</dbReference>
<dbReference type="GO" id="GO:0016614">
    <property type="term" value="F:oxidoreductase activity, acting on CH-OH group of donors"/>
    <property type="evidence" value="ECO:0007669"/>
    <property type="project" value="InterPro"/>
</dbReference>
<keyword evidence="8" id="KW-0634">PQQ</keyword>
<dbReference type="GO" id="GO:0020037">
    <property type="term" value="F:heme binding"/>
    <property type="evidence" value="ECO:0007669"/>
    <property type="project" value="InterPro"/>
</dbReference>
<dbReference type="InterPro" id="IPR002372">
    <property type="entry name" value="PQQ_rpt_dom"/>
</dbReference>
<dbReference type="InterPro" id="IPR009056">
    <property type="entry name" value="Cyt_c-like_dom"/>
</dbReference>
<keyword evidence="10" id="KW-0408">Iron</keyword>
<evidence type="ECO:0000256" key="7">
    <source>
        <dbReference type="ARBA" id="ARBA00022837"/>
    </source>
</evidence>
<dbReference type="Pfam" id="PF13442">
    <property type="entry name" value="Cytochrome_CBB3"/>
    <property type="match status" value="1"/>
</dbReference>
<evidence type="ECO:0000256" key="6">
    <source>
        <dbReference type="ARBA" id="ARBA00022729"/>
    </source>
</evidence>
<evidence type="ECO:0000256" key="11">
    <source>
        <dbReference type="ARBA" id="ARBA00023157"/>
    </source>
</evidence>
<dbReference type="InterPro" id="IPR001479">
    <property type="entry name" value="Quinoprotein_DH_CS"/>
</dbReference>
<dbReference type="SMART" id="SM00564">
    <property type="entry name" value="PQQ"/>
    <property type="match status" value="5"/>
</dbReference>
<dbReference type="GO" id="GO:0005509">
    <property type="term" value="F:calcium ion binding"/>
    <property type="evidence" value="ECO:0007669"/>
    <property type="project" value="InterPro"/>
</dbReference>
<evidence type="ECO:0000256" key="9">
    <source>
        <dbReference type="ARBA" id="ARBA00023002"/>
    </source>
</evidence>
<dbReference type="NCBIfam" id="TIGR03075">
    <property type="entry name" value="PQQ_enz_alc_DH"/>
    <property type="match status" value="1"/>
</dbReference>
<evidence type="ECO:0000256" key="4">
    <source>
        <dbReference type="ARBA" id="ARBA00022617"/>
    </source>
</evidence>
<evidence type="ECO:0000256" key="8">
    <source>
        <dbReference type="ARBA" id="ARBA00022891"/>
    </source>
</evidence>
<protein>
    <recommendedName>
        <fullName evidence="12">Cytochrome c domain-containing protein</fullName>
    </recommendedName>
</protein>
<evidence type="ECO:0000256" key="1">
    <source>
        <dbReference type="ARBA" id="ARBA00001913"/>
    </source>
</evidence>
<keyword evidence="9" id="KW-0560">Oxidoreductase</keyword>